<protein>
    <submittedName>
        <fullName evidence="1">Uncharacterized protein</fullName>
    </submittedName>
</protein>
<proteinExistence type="predicted"/>
<dbReference type="AlphaFoldDB" id="A0A833PCS3"/>
<sequence length="193" mass="22436">MKYIAGALIVMVLLIGYFINKNNKEDMARLKMAEIQQNTRLMQNKIDEVQAQKESEARINAKALEKSVKERQQAYMNETQKYTTYENVNVQDASDQRENQLISNQYSEQEWKDICKSASLTARTVMHNRQLGHSMSSQFDALLPNAQPDNKASIENMIKLAYGRTRYSTSENMKRAESEFENEYHLICLRSYS</sequence>
<organism evidence="1 2">
    <name type="scientific">Acinetobacter bereziniae</name>
    <name type="common">Acinetobacter genomosp. 10</name>
    <dbReference type="NCBI Taxonomy" id="106648"/>
    <lineage>
        <taxon>Bacteria</taxon>
        <taxon>Pseudomonadati</taxon>
        <taxon>Pseudomonadota</taxon>
        <taxon>Gammaproteobacteria</taxon>
        <taxon>Moraxellales</taxon>
        <taxon>Moraxellaceae</taxon>
        <taxon>Acinetobacter</taxon>
    </lineage>
</organism>
<accession>A0A833PCS3</accession>
<name>A0A833PCS3_ACIBZ</name>
<dbReference type="EMBL" id="WNDP01000122">
    <property type="protein sequence ID" value="KAF1020419.1"/>
    <property type="molecule type" value="Genomic_DNA"/>
</dbReference>
<gene>
    <name evidence="1" type="ORF">GAK29_03641</name>
</gene>
<reference evidence="2" key="1">
    <citation type="journal article" date="2020" name="MBio">
        <title>Horizontal gene transfer to a defensive symbiont with a reduced genome amongst a multipartite beetle microbiome.</title>
        <authorList>
            <person name="Waterworth S.C."/>
            <person name="Florez L.V."/>
            <person name="Rees E.R."/>
            <person name="Hertweck C."/>
            <person name="Kaltenpoth M."/>
            <person name="Kwan J.C."/>
        </authorList>
    </citation>
    <scope>NUCLEOTIDE SEQUENCE [LARGE SCALE GENOMIC DNA]</scope>
</reference>
<comment type="caution">
    <text evidence="1">The sequence shown here is derived from an EMBL/GenBank/DDBJ whole genome shotgun (WGS) entry which is preliminary data.</text>
</comment>
<evidence type="ECO:0000313" key="2">
    <source>
        <dbReference type="Proteomes" id="UP000490535"/>
    </source>
</evidence>
<evidence type="ECO:0000313" key="1">
    <source>
        <dbReference type="EMBL" id="KAF1020419.1"/>
    </source>
</evidence>
<dbReference type="Proteomes" id="UP000490535">
    <property type="component" value="Unassembled WGS sequence"/>
</dbReference>